<evidence type="ECO:0000259" key="2">
    <source>
        <dbReference type="PROSITE" id="PS50011"/>
    </source>
</evidence>
<dbReference type="GO" id="GO:0004672">
    <property type="term" value="F:protein kinase activity"/>
    <property type="evidence" value="ECO:0007669"/>
    <property type="project" value="InterPro"/>
</dbReference>
<dbReference type="InterPro" id="IPR011009">
    <property type="entry name" value="Kinase-like_dom_sf"/>
</dbReference>
<evidence type="ECO:0000313" key="4">
    <source>
        <dbReference type="Proteomes" id="UP000317257"/>
    </source>
</evidence>
<dbReference type="InterPro" id="IPR008271">
    <property type="entry name" value="Ser/Thr_kinase_AS"/>
</dbReference>
<gene>
    <name evidence="3" type="ORF">ED733_001137</name>
</gene>
<accession>A0A5C6G7C6</accession>
<evidence type="ECO:0000256" key="1">
    <source>
        <dbReference type="SAM" id="MobiDB-lite"/>
    </source>
</evidence>
<name>A0A5C6G7C6_METRR</name>
<dbReference type="SMART" id="SM00220">
    <property type="entry name" value="S_TKc"/>
    <property type="match status" value="1"/>
</dbReference>
<organism evidence="3 4">
    <name type="scientific">Metarhizium rileyi (strain RCEF 4871)</name>
    <name type="common">Nomuraea rileyi</name>
    <dbReference type="NCBI Taxonomy" id="1649241"/>
    <lineage>
        <taxon>Eukaryota</taxon>
        <taxon>Fungi</taxon>
        <taxon>Dikarya</taxon>
        <taxon>Ascomycota</taxon>
        <taxon>Pezizomycotina</taxon>
        <taxon>Sordariomycetes</taxon>
        <taxon>Hypocreomycetidae</taxon>
        <taxon>Hypocreales</taxon>
        <taxon>Clavicipitaceae</taxon>
        <taxon>Metarhizium</taxon>
    </lineage>
</organism>
<evidence type="ECO:0000313" key="3">
    <source>
        <dbReference type="EMBL" id="TWU71813.1"/>
    </source>
</evidence>
<proteinExistence type="predicted"/>
<dbReference type="Pfam" id="PF00069">
    <property type="entry name" value="Pkinase"/>
    <property type="match status" value="1"/>
</dbReference>
<protein>
    <recommendedName>
        <fullName evidence="2">Protein kinase domain-containing protein</fullName>
    </recommendedName>
</protein>
<feature type="region of interest" description="Disordered" evidence="1">
    <location>
        <begin position="1"/>
        <end position="29"/>
    </location>
</feature>
<dbReference type="GO" id="GO:0005634">
    <property type="term" value="C:nucleus"/>
    <property type="evidence" value="ECO:0007669"/>
    <property type="project" value="TreeGrafter"/>
</dbReference>
<dbReference type="Gene3D" id="1.10.510.10">
    <property type="entry name" value="Transferase(Phosphotransferase) domain 1"/>
    <property type="match status" value="1"/>
</dbReference>
<dbReference type="EMBL" id="SBHS01000036">
    <property type="protein sequence ID" value="TWU71813.1"/>
    <property type="molecule type" value="Genomic_DNA"/>
</dbReference>
<comment type="caution">
    <text evidence="3">The sequence shown here is derived from an EMBL/GenBank/DDBJ whole genome shotgun (WGS) entry which is preliminary data.</text>
</comment>
<dbReference type="Proteomes" id="UP000317257">
    <property type="component" value="Unassembled WGS sequence"/>
</dbReference>
<dbReference type="InterPro" id="IPR000719">
    <property type="entry name" value="Prot_kinase_dom"/>
</dbReference>
<sequence length="554" mass="61486">MDSPTNSISEASQARAAERARVDAESANEHRQQLLMASLQELSLDDVPNNARVVVPPTTHLTSKNFNSSSSTIHVTSNDLVVIQQSSKEAWFTLTSGKQICRFFYDAGSDNLVLQNLGQGAIDLSSIGSGDNKTTFEVTTVHHRETVVITPGPWRIWSASAVPEILVEFLLLRRRYGLTRHHEMPSRAGLKRKDLSTTELSSKRRAITHGNSDRNILLLNHPNQEQTLSDGTKTVNVGNPLIELELGTKLSIEAHRVESDTAAIIQETTENYSVVNLRDIARSNGTASVFHAEHSSLGDIVVKVVTKLSEPASIPRIAQGWLNEVRCMRTLDHPSIIKFYGSDARLFCIYMEYVPYSDLAALNWRDGNGYFNGNSRDASCIVGNVASAIEYLHGKGMIHNDIKPANILYDRERGPVLIDFGLQTEFHDRPCIGGTPWYVAPEVLSKKSRGPESDIFALGIVALYLLRKITLPEQTKSHPSWRISDIHKDPKHMNLWLEYIVGLQHNLAPTGLESIVKGALIVLPHARISAQDIIARHRALLLPLHYFGARSSQA</sequence>
<dbReference type="PROSITE" id="PS00108">
    <property type="entry name" value="PROTEIN_KINASE_ST"/>
    <property type="match status" value="1"/>
</dbReference>
<reference evidence="4" key="1">
    <citation type="submission" date="2018-12" db="EMBL/GenBank/DDBJ databases">
        <title>The complete genome of Metarhizium rileyi, a key fungal pathogen of Lepidoptera.</title>
        <authorList>
            <person name="Binneck E."/>
            <person name="Lastra C.C.L."/>
            <person name="Sosa-Gomez D.R."/>
        </authorList>
    </citation>
    <scope>NUCLEOTIDE SEQUENCE [LARGE SCALE GENOMIC DNA]</scope>
    <source>
        <strain evidence="4">Cep018-CH2</strain>
    </source>
</reference>
<dbReference type="PANTHER" id="PTHR24345">
    <property type="entry name" value="SERINE/THREONINE-PROTEIN KINASE PLK"/>
    <property type="match status" value="1"/>
</dbReference>
<dbReference type="SUPFAM" id="SSF56112">
    <property type="entry name" value="Protein kinase-like (PK-like)"/>
    <property type="match status" value="1"/>
</dbReference>
<dbReference type="GO" id="GO:0005524">
    <property type="term" value="F:ATP binding"/>
    <property type="evidence" value="ECO:0007669"/>
    <property type="project" value="InterPro"/>
</dbReference>
<dbReference type="PROSITE" id="PS50011">
    <property type="entry name" value="PROTEIN_KINASE_DOM"/>
    <property type="match status" value="1"/>
</dbReference>
<dbReference type="AlphaFoldDB" id="A0A5C6G7C6"/>
<feature type="domain" description="Protein kinase" evidence="2">
    <location>
        <begin position="275"/>
        <end position="540"/>
    </location>
</feature>
<feature type="compositionally biased region" description="Basic and acidic residues" evidence="1">
    <location>
        <begin position="16"/>
        <end position="29"/>
    </location>
</feature>